<evidence type="ECO:0000256" key="2">
    <source>
        <dbReference type="SAM" id="SignalP"/>
    </source>
</evidence>
<accession>A0ABW3IXR6</accession>
<gene>
    <name evidence="4" type="ORF">ACFQ0S_00730</name>
</gene>
<keyword evidence="5" id="KW-1185">Reference proteome</keyword>
<evidence type="ECO:0000256" key="1">
    <source>
        <dbReference type="ARBA" id="ARBA00022729"/>
    </source>
</evidence>
<comment type="caution">
    <text evidence="4">The sequence shown here is derived from an EMBL/GenBank/DDBJ whole genome shotgun (WGS) entry which is preliminary data.</text>
</comment>
<organism evidence="4 5">
    <name type="scientific">Flavobacterium myungsuense</name>
    <dbReference type="NCBI Taxonomy" id="651823"/>
    <lineage>
        <taxon>Bacteria</taxon>
        <taxon>Pseudomonadati</taxon>
        <taxon>Bacteroidota</taxon>
        <taxon>Flavobacteriia</taxon>
        <taxon>Flavobacteriales</taxon>
        <taxon>Flavobacteriaceae</taxon>
        <taxon>Flavobacterium</taxon>
    </lineage>
</organism>
<feature type="domain" description="Secretion system C-terminal sorting" evidence="3">
    <location>
        <begin position="341"/>
        <end position="408"/>
    </location>
</feature>
<evidence type="ECO:0000313" key="5">
    <source>
        <dbReference type="Proteomes" id="UP001597051"/>
    </source>
</evidence>
<evidence type="ECO:0000259" key="3">
    <source>
        <dbReference type="Pfam" id="PF18962"/>
    </source>
</evidence>
<feature type="signal peptide" evidence="2">
    <location>
        <begin position="1"/>
        <end position="20"/>
    </location>
</feature>
<name>A0ABW3IXR6_9FLAO</name>
<dbReference type="Proteomes" id="UP001597051">
    <property type="component" value="Unassembled WGS sequence"/>
</dbReference>
<proteinExistence type="predicted"/>
<reference evidence="5" key="1">
    <citation type="journal article" date="2019" name="Int. J. Syst. Evol. Microbiol.">
        <title>The Global Catalogue of Microorganisms (GCM) 10K type strain sequencing project: providing services to taxonomists for standard genome sequencing and annotation.</title>
        <authorList>
            <consortium name="The Broad Institute Genomics Platform"/>
            <consortium name="The Broad Institute Genome Sequencing Center for Infectious Disease"/>
            <person name="Wu L."/>
            <person name="Ma J."/>
        </authorList>
    </citation>
    <scope>NUCLEOTIDE SEQUENCE [LARGE SCALE GENOMIC DNA]</scope>
    <source>
        <strain evidence="5">CECT 7649</strain>
    </source>
</reference>
<feature type="chain" id="PRO_5046990707" evidence="2">
    <location>
        <begin position="21"/>
        <end position="411"/>
    </location>
</feature>
<dbReference type="Gene3D" id="2.60.40.3620">
    <property type="match status" value="1"/>
</dbReference>
<protein>
    <submittedName>
        <fullName evidence="4">T9SS type A sorting domain-containing protein</fullName>
    </submittedName>
</protein>
<sequence length="411" mass="43087">MKKRVLLLIMCVFAMTAATAQVNSVCIVGEAAGGWGDDVAEYQLTKIDADNWEIKDVVLKTGPGKLRANGGWFGDGFEWAGAFPTATGTKNGNIDIIAGTYTVTLNTATNIYNFASAAPLPVVKLVGTAVDGGTVNIPATSATTFEATLNLLNGTAQFDADGLLVSDGTLIGSAFEGGPVIPITAGEWVIKFNFETFEYSFSVPPVPTIAIVGAGVELDGWPGQANNNGPADKYQLTTTDNGVTYTINGLVCVGGQAKFRQNNGWSVNWGDVADAANGNPDGNIVLEAGTYDVTFMPKADNSNGGKGTWTFRTAGTSTVVKTNDPALLSTKGFSTANFKVSPNPTTNNWNFTTANDSIESIQILDVLGKNVMSISPRSNTANIDASSLTRGIYFAKVATAKATQTLKLMKN</sequence>
<dbReference type="InterPro" id="IPR026444">
    <property type="entry name" value="Secre_tail"/>
</dbReference>
<dbReference type="Pfam" id="PF18962">
    <property type="entry name" value="Por_Secre_tail"/>
    <property type="match status" value="1"/>
</dbReference>
<evidence type="ECO:0000313" key="4">
    <source>
        <dbReference type="EMBL" id="MFD0982988.1"/>
    </source>
</evidence>
<keyword evidence="1 2" id="KW-0732">Signal</keyword>
<dbReference type="NCBIfam" id="TIGR04183">
    <property type="entry name" value="Por_Secre_tail"/>
    <property type="match status" value="1"/>
</dbReference>
<dbReference type="EMBL" id="JBHTIZ010000005">
    <property type="protein sequence ID" value="MFD0982988.1"/>
    <property type="molecule type" value="Genomic_DNA"/>
</dbReference>
<dbReference type="RefSeq" id="WP_379755503.1">
    <property type="nucleotide sequence ID" value="NZ_JBHSYB010000020.1"/>
</dbReference>